<comment type="similarity">
    <text evidence="4 14">Belongs to the flavoprotein pyridine nucleotide cytochrome reductase family.</text>
</comment>
<feature type="binding site" evidence="13">
    <location>
        <position position="112"/>
    </location>
    <ligand>
        <name>FAD</name>
        <dbReference type="ChEBI" id="CHEBI:57692"/>
    </ligand>
</feature>
<comment type="catalytic activity">
    <reaction evidence="11 14">
        <text>2 Fe(III)-[cytochrome b5] + NADH = 2 Fe(II)-[cytochrome b5] + NAD(+) + H(+)</text>
        <dbReference type="Rhea" id="RHEA:46680"/>
        <dbReference type="Rhea" id="RHEA-COMP:10438"/>
        <dbReference type="Rhea" id="RHEA-COMP:10439"/>
        <dbReference type="ChEBI" id="CHEBI:15378"/>
        <dbReference type="ChEBI" id="CHEBI:29033"/>
        <dbReference type="ChEBI" id="CHEBI:29034"/>
        <dbReference type="ChEBI" id="CHEBI:57540"/>
        <dbReference type="ChEBI" id="CHEBI:57945"/>
        <dbReference type="EC" id="1.6.2.2"/>
    </reaction>
</comment>
<evidence type="ECO:0000256" key="3">
    <source>
        <dbReference type="ARBA" id="ARBA00005156"/>
    </source>
</evidence>
<gene>
    <name evidence="17" type="ORF">A1Q1_02715</name>
</gene>
<proteinExistence type="inferred from homology"/>
<keyword evidence="15" id="KW-0472">Membrane</keyword>
<evidence type="ECO:0000256" key="5">
    <source>
        <dbReference type="ARBA" id="ARBA00022630"/>
    </source>
</evidence>
<dbReference type="SUPFAM" id="SSF52343">
    <property type="entry name" value="Ferredoxin reductase-like, C-terminal NADP-linked domain"/>
    <property type="match status" value="1"/>
</dbReference>
<dbReference type="Proteomes" id="UP000002748">
    <property type="component" value="Unassembled WGS sequence"/>
</dbReference>
<keyword evidence="6" id="KW-1000">Mitochondrion outer membrane</keyword>
<dbReference type="HOGENOM" id="CLU_003827_9_0_1"/>
<reference evidence="17 18" key="1">
    <citation type="journal article" date="2012" name="Eukaryot. Cell">
        <title>Draft genome sequence of CBS 2479, the standard type strain of Trichosporon asahii.</title>
        <authorList>
            <person name="Yang R.Y."/>
            <person name="Li H.T."/>
            <person name="Zhu H."/>
            <person name="Zhou G.P."/>
            <person name="Wang M."/>
            <person name="Wang L."/>
        </authorList>
    </citation>
    <scope>NUCLEOTIDE SEQUENCE [LARGE SCALE GENOMIC DNA]</scope>
    <source>
        <strain evidence="18">ATCC 90039 / CBS 2479 / JCM 2466 / KCTC 7840 / NCYC 2677 / UAMH 7654</strain>
    </source>
</reference>
<dbReference type="KEGG" id="tasa:A1Q1_02715"/>
<sequence length="281" mass="31205">MSADLAQKLQPHAKEIVIALGVILLALVLLAGKKKEKPVLDPVEFRPFKLIKKTQLSKNTYRYRFALPSPTASLGLPIGQHISIMANIDGKQVVRSYTPTSLDNDKGYFELVVKAYEQGNISKYLSKLNEGDSIMVKGPKGKFNYTKDLSPHLLMIAGGTGITPMYQIIKSSVMDPTDKTEIELIYANVDEGDIRESRGPGDSLHLVLREELERLSADSNNRFKLYDMIKERMHKAGVSSGSKVLLCGPPPMMTAMKGHLKELGYPAPRTVSKLEDQVFLF</sequence>
<feature type="domain" description="FAD-binding FR-type" evidence="16">
    <location>
        <begin position="43"/>
        <end position="146"/>
    </location>
</feature>
<dbReference type="PRINTS" id="PR00406">
    <property type="entry name" value="CYTB5RDTASE"/>
</dbReference>
<dbReference type="VEuPathDB" id="FungiDB:A1Q1_02715"/>
<organism evidence="17 18">
    <name type="scientific">Trichosporon asahii var. asahii (strain ATCC 90039 / CBS 2479 / JCM 2466 / KCTC 7840 / NBRC 103889/ NCYC 2677 / UAMH 7654)</name>
    <name type="common">Yeast</name>
    <dbReference type="NCBI Taxonomy" id="1186058"/>
    <lineage>
        <taxon>Eukaryota</taxon>
        <taxon>Fungi</taxon>
        <taxon>Dikarya</taxon>
        <taxon>Basidiomycota</taxon>
        <taxon>Agaricomycotina</taxon>
        <taxon>Tremellomycetes</taxon>
        <taxon>Trichosporonales</taxon>
        <taxon>Trichosporonaceae</taxon>
        <taxon>Trichosporon</taxon>
    </lineage>
</organism>
<evidence type="ECO:0000256" key="6">
    <source>
        <dbReference type="ARBA" id="ARBA00022787"/>
    </source>
</evidence>
<evidence type="ECO:0000256" key="15">
    <source>
        <dbReference type="SAM" id="Phobius"/>
    </source>
</evidence>
<keyword evidence="9 14" id="KW-0520">NAD</keyword>
<feature type="binding site" evidence="13">
    <location>
        <position position="97"/>
    </location>
    <ligand>
        <name>FAD</name>
        <dbReference type="ChEBI" id="CHEBI:57692"/>
    </ligand>
</feature>
<feature type="binding site" evidence="13">
    <location>
        <position position="122"/>
    </location>
    <ligand>
        <name>FAD</name>
        <dbReference type="ChEBI" id="CHEBI:57692"/>
    </ligand>
</feature>
<evidence type="ECO:0000256" key="14">
    <source>
        <dbReference type="RuleBase" id="RU361226"/>
    </source>
</evidence>
<name>J5SZ20_TRIAS</name>
<keyword evidence="5 13" id="KW-0285">Flavoprotein</keyword>
<dbReference type="InterPro" id="IPR001834">
    <property type="entry name" value="CBR-like"/>
</dbReference>
<dbReference type="InterPro" id="IPR008333">
    <property type="entry name" value="Cbr1-like_FAD-bd_dom"/>
</dbReference>
<dbReference type="AlphaFoldDB" id="J5SZ20"/>
<feature type="binding site" evidence="13">
    <location>
        <position position="121"/>
    </location>
    <ligand>
        <name>FAD</name>
        <dbReference type="ChEBI" id="CHEBI:57692"/>
    </ligand>
</feature>
<evidence type="ECO:0000256" key="1">
    <source>
        <dbReference type="ARBA" id="ARBA00001974"/>
    </source>
</evidence>
<dbReference type="GO" id="GO:0090524">
    <property type="term" value="F:cytochrome-b5 reductase activity, acting on NADH"/>
    <property type="evidence" value="ECO:0007669"/>
    <property type="project" value="UniProtKB-EC"/>
</dbReference>
<dbReference type="InterPro" id="IPR017938">
    <property type="entry name" value="Riboflavin_synthase-like_b-brl"/>
</dbReference>
<comment type="pathway">
    <text evidence="3">Protein modification; peptidyl-diphthamide biosynthesis.</text>
</comment>
<protein>
    <recommendedName>
        <fullName evidence="14">NADH-cytochrome b5 reductase</fullName>
        <ecNumber evidence="14">1.6.2.2</ecNumber>
    </recommendedName>
</protein>
<comment type="subcellular location">
    <subcellularLocation>
        <location evidence="2">Mitochondrion outer membrane</location>
    </subcellularLocation>
</comment>
<evidence type="ECO:0000313" key="17">
    <source>
        <dbReference type="EMBL" id="EJT48296.1"/>
    </source>
</evidence>
<dbReference type="SUPFAM" id="SSF63380">
    <property type="entry name" value="Riboflavin synthase domain-like"/>
    <property type="match status" value="1"/>
</dbReference>
<dbReference type="RefSeq" id="XP_014179451.1">
    <property type="nucleotide sequence ID" value="XM_014323976.1"/>
</dbReference>
<dbReference type="EMBL" id="ALBS01000207">
    <property type="protein sequence ID" value="EJT48296.1"/>
    <property type="molecule type" value="Genomic_DNA"/>
</dbReference>
<evidence type="ECO:0000259" key="16">
    <source>
        <dbReference type="PROSITE" id="PS51384"/>
    </source>
</evidence>
<comment type="caution">
    <text evidence="17">The sequence shown here is derived from an EMBL/GenBank/DDBJ whole genome shotgun (WGS) entry which is preliminary data.</text>
</comment>
<accession>J5SZ20</accession>
<evidence type="ECO:0000256" key="13">
    <source>
        <dbReference type="PIRSR" id="PIRSR601834-1"/>
    </source>
</evidence>
<dbReference type="PROSITE" id="PS51384">
    <property type="entry name" value="FAD_FR"/>
    <property type="match status" value="1"/>
</dbReference>
<dbReference type="GO" id="GO:0005741">
    <property type="term" value="C:mitochondrial outer membrane"/>
    <property type="evidence" value="ECO:0007669"/>
    <property type="project" value="UniProtKB-SubCell"/>
</dbReference>
<dbReference type="CDD" id="cd06183">
    <property type="entry name" value="cyt_b5_reduct_like"/>
    <property type="match status" value="1"/>
</dbReference>
<dbReference type="Gene3D" id="3.40.50.80">
    <property type="entry name" value="Nucleotide-binding domain of ferredoxin-NADP reductase (FNR) module"/>
    <property type="match status" value="1"/>
</dbReference>
<evidence type="ECO:0000256" key="12">
    <source>
        <dbReference type="ARBA" id="ARBA00049138"/>
    </source>
</evidence>
<evidence type="ECO:0000256" key="11">
    <source>
        <dbReference type="ARBA" id="ARBA00047682"/>
    </source>
</evidence>
<dbReference type="Pfam" id="PF00970">
    <property type="entry name" value="FAD_binding_6"/>
    <property type="match status" value="1"/>
</dbReference>
<dbReference type="InterPro" id="IPR039261">
    <property type="entry name" value="FNR_nucleotide-bd"/>
</dbReference>
<keyword evidence="15" id="KW-0812">Transmembrane</keyword>
<evidence type="ECO:0000256" key="10">
    <source>
        <dbReference type="ARBA" id="ARBA00023128"/>
    </source>
</evidence>
<dbReference type="InterPro" id="IPR001433">
    <property type="entry name" value="OxRdtase_FAD/NAD-bd"/>
</dbReference>
<keyword evidence="10" id="KW-0496">Mitochondrion</keyword>
<dbReference type="InterPro" id="IPR001709">
    <property type="entry name" value="Flavoprot_Pyr_Nucl_cyt_Rdtase"/>
</dbReference>
<dbReference type="Pfam" id="PF00175">
    <property type="entry name" value="NAD_binding_1"/>
    <property type="match status" value="1"/>
</dbReference>
<keyword evidence="15" id="KW-1133">Transmembrane helix</keyword>
<dbReference type="Gene3D" id="2.40.30.10">
    <property type="entry name" value="Translation factors"/>
    <property type="match status" value="1"/>
</dbReference>
<dbReference type="GeneID" id="25986228"/>
<feature type="binding site" evidence="13">
    <location>
        <position position="114"/>
    </location>
    <ligand>
        <name>FAD</name>
        <dbReference type="ChEBI" id="CHEBI:57692"/>
    </ligand>
</feature>
<evidence type="ECO:0000256" key="4">
    <source>
        <dbReference type="ARBA" id="ARBA00006105"/>
    </source>
</evidence>
<evidence type="ECO:0000256" key="9">
    <source>
        <dbReference type="ARBA" id="ARBA00023027"/>
    </source>
</evidence>
<dbReference type="EC" id="1.6.2.2" evidence="14"/>
<comment type="cofactor">
    <cofactor evidence="1 13 14">
        <name>FAD</name>
        <dbReference type="ChEBI" id="CHEBI:57692"/>
    </cofactor>
</comment>
<evidence type="ECO:0000256" key="2">
    <source>
        <dbReference type="ARBA" id="ARBA00004294"/>
    </source>
</evidence>
<keyword evidence="8 14" id="KW-0560">Oxidoreductase</keyword>
<feature type="binding site" evidence="13">
    <location>
        <position position="163"/>
    </location>
    <ligand>
        <name>FAD</name>
        <dbReference type="ChEBI" id="CHEBI:57692"/>
    </ligand>
</feature>
<feature type="binding site" evidence="13">
    <location>
        <position position="95"/>
    </location>
    <ligand>
        <name>FAD</name>
        <dbReference type="ChEBI" id="CHEBI:57692"/>
    </ligand>
</feature>
<dbReference type="OrthoDB" id="432685at2759"/>
<keyword evidence="7 13" id="KW-0274">FAD</keyword>
<dbReference type="PANTHER" id="PTHR19370:SF184">
    <property type="entry name" value="NADH-CYTOCHROME B5 REDUCTASE-LIKE"/>
    <property type="match status" value="1"/>
</dbReference>
<evidence type="ECO:0000256" key="7">
    <source>
        <dbReference type="ARBA" id="ARBA00022827"/>
    </source>
</evidence>
<evidence type="ECO:0000256" key="8">
    <source>
        <dbReference type="ARBA" id="ARBA00023002"/>
    </source>
</evidence>
<evidence type="ECO:0000313" key="18">
    <source>
        <dbReference type="Proteomes" id="UP000002748"/>
    </source>
</evidence>
<dbReference type="PRINTS" id="PR00371">
    <property type="entry name" value="FPNCR"/>
</dbReference>
<dbReference type="InterPro" id="IPR017927">
    <property type="entry name" value="FAD-bd_FR_type"/>
</dbReference>
<feature type="transmembrane region" description="Helical" evidence="15">
    <location>
        <begin position="12"/>
        <end position="31"/>
    </location>
</feature>
<dbReference type="PANTHER" id="PTHR19370">
    <property type="entry name" value="NADH-CYTOCHROME B5 REDUCTASE"/>
    <property type="match status" value="1"/>
</dbReference>
<dbReference type="FunFam" id="2.40.30.10:FF:000032">
    <property type="entry name" value="NADH-cytochrome b5 reductase"/>
    <property type="match status" value="1"/>
</dbReference>
<comment type="catalytic activity">
    <reaction evidence="12">
        <text>2 Fe(3+)-[Dph3] + NADH = 2 Fe(2+)-[Dph3] + NAD(+) + H(+)</text>
        <dbReference type="Rhea" id="RHEA:71231"/>
        <dbReference type="Rhea" id="RHEA-COMP:18002"/>
        <dbReference type="Rhea" id="RHEA-COMP:18003"/>
        <dbReference type="ChEBI" id="CHEBI:15378"/>
        <dbReference type="ChEBI" id="CHEBI:29033"/>
        <dbReference type="ChEBI" id="CHEBI:29034"/>
        <dbReference type="ChEBI" id="CHEBI:57540"/>
        <dbReference type="ChEBI" id="CHEBI:57945"/>
        <dbReference type="ChEBI" id="CHEBI:83228"/>
    </reaction>
    <physiologicalReaction direction="left-to-right" evidence="12">
        <dbReference type="Rhea" id="RHEA:71232"/>
    </physiologicalReaction>
</comment>